<gene>
    <name evidence="8" type="primary">WBGene00103713</name>
</gene>
<dbReference type="GO" id="GO:0005789">
    <property type="term" value="C:endoplasmic reticulum membrane"/>
    <property type="evidence" value="ECO:0000318"/>
    <property type="project" value="GO_Central"/>
</dbReference>
<evidence type="ECO:0000256" key="7">
    <source>
        <dbReference type="SAM" id="MobiDB-lite"/>
    </source>
</evidence>
<accession>A0A8R1YFX9</accession>
<dbReference type="GO" id="GO:1990809">
    <property type="term" value="P:endoplasmic reticulum tubular network membrane organization"/>
    <property type="evidence" value="ECO:0000318"/>
    <property type="project" value="GO_Central"/>
</dbReference>
<feature type="compositionally biased region" description="Basic and acidic residues" evidence="7">
    <location>
        <begin position="137"/>
        <end position="146"/>
    </location>
</feature>
<sequence>MNGLPHGQNGKDSFVYLRGMDPREDEDTVSIGELPDRSLSGEFEEALRKVSFSSIASFDTRNTYISALDTLREATFPHLLLTRKSLRQSSKFSPLSSPSSSMDSPSDLSPNAPPGGIEGYPADQFAAAAAAAAAKNEPLHSDEPVRETTSGNDSEDSSGFEKVDPHSDLLADYTTNFHNQMQQSLYGQLPSDPSARSQGVDLLGDFEDEKYEVNAVPPSDTVSMMGDPSLAPPSPSSMPRTPRERKYLRRGRAASLSALSTVSFDAECQVLRRDKSFDAFCPPQSDSSFEVVGNDHVELLSPSFGNIDEPPMDSHHGVGDILEHAYDQAHQKVDDVIGHLAECEGAKAIEKAVHEVPQAVDDFVHQDHHFVDPPKQTHSAMDDLSDLMGDVIQKPSTLVPEPIKEMLVDAPISPSEDSGRDTVSKLLGDHSDSDEPDFGQQTPEEDTFQRDGPLRIPTDLIEQAEPEDLPLPSVPSHHDHHHGFETVARPPTPPKDISDEDVKPSTVHLGHHEPHHDPHRSILKHSGSTSPSGKGPWFNFKSVDPREWRLEGMKKGEADGETKRRERYTPGEIVKTLQKNTTHYRIQATRKMSKLGSLGRGVYYLIAFLVNSTLKIGLNLGLVFSVGMTIYAVSNFSKEALKQRKEVLDLIYWRDPKKSGIALGAILTVLFILTRFPLITVLSYSGLAVLTGTVGFRVIKAVEAQIKKTDGSNPFQVYLEQDLSIPQDRVREQVDVIVEHAQCLARQLRRLFLVESIVDSVKFGLLLWSFTYIGAWFSGCTLVFLAVIAIFSVPKIYETYQEPIDAQLAVVKGHIDNVTNILEEKLPFLKRAAVETEKKDQ</sequence>
<feature type="compositionally biased region" description="Basic and acidic residues" evidence="7">
    <location>
        <begin position="417"/>
        <end position="433"/>
    </location>
</feature>
<dbReference type="GO" id="GO:0030424">
    <property type="term" value="C:axon"/>
    <property type="evidence" value="ECO:0000318"/>
    <property type="project" value="GO_Central"/>
</dbReference>
<feature type="region of interest" description="Disordered" evidence="7">
    <location>
        <begin position="467"/>
        <end position="538"/>
    </location>
</feature>
<dbReference type="AlphaFoldDB" id="A0A2A6CRC2"/>
<comment type="subcellular location">
    <subcellularLocation>
        <location evidence="1 6">Endoplasmic reticulum membrane</location>
        <topology evidence="1 6">Multi-pass membrane protein</topology>
    </subcellularLocation>
</comment>
<evidence type="ECO:0000256" key="3">
    <source>
        <dbReference type="ARBA" id="ARBA00022824"/>
    </source>
</evidence>
<dbReference type="InterPro" id="IPR046964">
    <property type="entry name" value="RTN1-4"/>
</dbReference>
<feature type="region of interest" description="Disordered" evidence="7">
    <location>
        <begin position="409"/>
        <end position="452"/>
    </location>
</feature>
<evidence type="ECO:0000256" key="4">
    <source>
        <dbReference type="ARBA" id="ARBA00022989"/>
    </source>
</evidence>
<keyword evidence="4 6" id="KW-1133">Transmembrane helix</keyword>
<accession>A0A2A6CRC2</accession>
<feature type="compositionally biased region" description="Low complexity" evidence="7">
    <location>
        <begin position="90"/>
        <end position="110"/>
    </location>
</feature>
<dbReference type="Pfam" id="PF02453">
    <property type="entry name" value="Reticulon"/>
    <property type="match status" value="1"/>
</dbReference>
<evidence type="ECO:0000256" key="1">
    <source>
        <dbReference type="ARBA" id="ARBA00004477"/>
    </source>
</evidence>
<evidence type="ECO:0000256" key="6">
    <source>
        <dbReference type="RuleBase" id="RU363132"/>
    </source>
</evidence>
<feature type="region of interest" description="Disordered" evidence="7">
    <location>
        <begin position="217"/>
        <end position="246"/>
    </location>
</feature>
<evidence type="ECO:0000313" key="8">
    <source>
        <dbReference type="EnsemblMetazoa" id="PPA14159.1"/>
    </source>
</evidence>
<feature type="compositionally biased region" description="Basic and acidic residues" evidence="7">
    <location>
        <begin position="510"/>
        <end position="520"/>
    </location>
</feature>
<name>A0A2A6CRC2_PRIPA</name>
<dbReference type="Proteomes" id="UP000005239">
    <property type="component" value="Unassembled WGS sequence"/>
</dbReference>
<feature type="transmembrane region" description="Helical" evidence="6">
    <location>
        <begin position="765"/>
        <end position="791"/>
    </location>
</feature>
<protein>
    <recommendedName>
        <fullName evidence="6">Reticulon-like protein</fullName>
    </recommendedName>
</protein>
<proteinExistence type="predicted"/>
<dbReference type="PROSITE" id="PS50845">
    <property type="entry name" value="RETICULON"/>
    <property type="match status" value="1"/>
</dbReference>
<keyword evidence="5 6" id="KW-0472">Membrane</keyword>
<feature type="transmembrane region" description="Helical" evidence="6">
    <location>
        <begin position="601"/>
        <end position="634"/>
    </location>
</feature>
<feature type="transmembrane region" description="Helical" evidence="6">
    <location>
        <begin position="661"/>
        <end position="684"/>
    </location>
</feature>
<dbReference type="Gene3D" id="1.20.5.2480">
    <property type="match status" value="1"/>
</dbReference>
<evidence type="ECO:0000256" key="5">
    <source>
        <dbReference type="ARBA" id="ARBA00023136"/>
    </source>
</evidence>
<reference evidence="8" key="2">
    <citation type="submission" date="2022-06" db="UniProtKB">
        <authorList>
            <consortium name="EnsemblMetazoa"/>
        </authorList>
    </citation>
    <scope>IDENTIFICATION</scope>
    <source>
        <strain evidence="8">PS312</strain>
    </source>
</reference>
<organism evidence="8 9">
    <name type="scientific">Pristionchus pacificus</name>
    <name type="common">Parasitic nematode worm</name>
    <dbReference type="NCBI Taxonomy" id="54126"/>
    <lineage>
        <taxon>Eukaryota</taxon>
        <taxon>Metazoa</taxon>
        <taxon>Ecdysozoa</taxon>
        <taxon>Nematoda</taxon>
        <taxon>Chromadorea</taxon>
        <taxon>Rhabditida</taxon>
        <taxon>Rhabditina</taxon>
        <taxon>Diplogasteromorpha</taxon>
        <taxon>Diplogasteroidea</taxon>
        <taxon>Neodiplogasteridae</taxon>
        <taxon>Pristionchus</taxon>
    </lineage>
</organism>
<dbReference type="InterPro" id="IPR003388">
    <property type="entry name" value="Reticulon"/>
</dbReference>
<dbReference type="PANTHER" id="PTHR45799:SF2">
    <property type="entry name" value="RETICULON-LIKE PROTEIN"/>
    <property type="match status" value="1"/>
</dbReference>
<dbReference type="EnsemblMetazoa" id="PPA14159.1">
    <property type="protein sequence ID" value="PPA14159.1"/>
    <property type="gene ID" value="WBGene00103713"/>
</dbReference>
<dbReference type="PANTHER" id="PTHR45799">
    <property type="entry name" value="RETICULON-LIKE PROTEIN"/>
    <property type="match status" value="1"/>
</dbReference>
<evidence type="ECO:0000256" key="2">
    <source>
        <dbReference type="ARBA" id="ARBA00022692"/>
    </source>
</evidence>
<reference evidence="9" key="1">
    <citation type="journal article" date="2008" name="Nat. Genet.">
        <title>The Pristionchus pacificus genome provides a unique perspective on nematode lifestyle and parasitism.</title>
        <authorList>
            <person name="Dieterich C."/>
            <person name="Clifton S.W."/>
            <person name="Schuster L.N."/>
            <person name="Chinwalla A."/>
            <person name="Delehaunty K."/>
            <person name="Dinkelacker I."/>
            <person name="Fulton L."/>
            <person name="Fulton R."/>
            <person name="Godfrey J."/>
            <person name="Minx P."/>
            <person name="Mitreva M."/>
            <person name="Roeseler W."/>
            <person name="Tian H."/>
            <person name="Witte H."/>
            <person name="Yang S.P."/>
            <person name="Wilson R.K."/>
            <person name="Sommer R.J."/>
        </authorList>
    </citation>
    <scope>NUCLEOTIDE SEQUENCE [LARGE SCALE GENOMIC DNA]</scope>
    <source>
        <strain evidence="9">PS312</strain>
    </source>
</reference>
<keyword evidence="3 6" id="KW-0256">Endoplasmic reticulum</keyword>
<feature type="region of interest" description="Disordered" evidence="7">
    <location>
        <begin position="90"/>
        <end position="165"/>
    </location>
</feature>
<evidence type="ECO:0000313" key="9">
    <source>
        <dbReference type="Proteomes" id="UP000005239"/>
    </source>
</evidence>
<keyword evidence="9" id="KW-1185">Reference proteome</keyword>
<keyword evidence="2 6" id="KW-0812">Transmembrane</keyword>